<sequence>MTALSTIETTPETFIDAVANLFDALVPVATDDELFASGYLRGHFDLAVGTLQVAGEPFIAQDVVSQVSNSLQFAIENGELTEQDQQHVNSIWLQVQQLAG</sequence>
<comment type="caution">
    <text evidence="1">The sequence shown here is derived from an EMBL/GenBank/DDBJ whole genome shotgun (WGS) entry which is preliminary data.</text>
</comment>
<keyword evidence="2" id="KW-1185">Reference proteome</keyword>
<dbReference type="Pfam" id="PF08891">
    <property type="entry name" value="YfcL"/>
    <property type="match status" value="1"/>
</dbReference>
<name>A0ABT9HU47_9GAMM</name>
<dbReference type="InterPro" id="IPR014987">
    <property type="entry name" value="UPF_YfcL"/>
</dbReference>
<evidence type="ECO:0000313" key="1">
    <source>
        <dbReference type="EMBL" id="MDP5134647.1"/>
    </source>
</evidence>
<reference evidence="1 2" key="1">
    <citation type="submission" date="2022-11" db="EMBL/GenBank/DDBJ databases">
        <title>Viruses from the air-sea interface of a natural surface slick.</title>
        <authorList>
            <person name="Rahlff J."/>
            <person name="Holmfeldt K."/>
        </authorList>
    </citation>
    <scope>NUCLEOTIDE SEQUENCE [LARGE SCALE GENOMIC DNA]</scope>
    <source>
        <strain evidence="1 2">SMS4</strain>
    </source>
</reference>
<dbReference type="RefSeq" id="WP_305973331.1">
    <property type="nucleotide sequence ID" value="NZ_JAPJDZ010000002.1"/>
</dbReference>
<dbReference type="Proteomes" id="UP001231109">
    <property type="component" value="Unassembled WGS sequence"/>
</dbReference>
<dbReference type="EMBL" id="JAPJDZ010000002">
    <property type="protein sequence ID" value="MDP5134647.1"/>
    <property type="molecule type" value="Genomic_DNA"/>
</dbReference>
<accession>A0ABT9HU47</accession>
<protein>
    <submittedName>
        <fullName evidence="1">YfcL family protein</fullName>
    </submittedName>
</protein>
<gene>
    <name evidence="1" type="ORF">ORJ04_01620</name>
</gene>
<evidence type="ECO:0000313" key="2">
    <source>
        <dbReference type="Proteomes" id="UP001231109"/>
    </source>
</evidence>
<proteinExistence type="predicted"/>
<organism evidence="1 2">
    <name type="scientific">Rheinheimera baltica</name>
    <dbReference type="NCBI Taxonomy" id="67576"/>
    <lineage>
        <taxon>Bacteria</taxon>
        <taxon>Pseudomonadati</taxon>
        <taxon>Pseudomonadota</taxon>
        <taxon>Gammaproteobacteria</taxon>
        <taxon>Chromatiales</taxon>
        <taxon>Chromatiaceae</taxon>
        <taxon>Rheinheimera</taxon>
    </lineage>
</organism>